<dbReference type="GO" id="GO:0006584">
    <property type="term" value="P:catecholamine metabolic process"/>
    <property type="evidence" value="ECO:0007669"/>
    <property type="project" value="TreeGrafter"/>
</dbReference>
<dbReference type="InterPro" id="IPR015422">
    <property type="entry name" value="PyrdxlP-dep_Trfase_small"/>
</dbReference>
<dbReference type="Gene3D" id="1.20.1340.10">
    <property type="entry name" value="dopa decarboxylase, N-terminal domain"/>
    <property type="match status" value="1"/>
</dbReference>
<dbReference type="PANTHER" id="PTHR11999">
    <property type="entry name" value="GROUP II PYRIDOXAL-5-PHOSPHATE DECARBOXYLASE"/>
    <property type="match status" value="1"/>
</dbReference>
<dbReference type="InterPro" id="IPR002129">
    <property type="entry name" value="PyrdxlP-dep_de-COase"/>
</dbReference>
<name>A0AA39KZN6_MICHY</name>
<reference evidence="7" key="2">
    <citation type="submission" date="2023-03" db="EMBL/GenBank/DDBJ databases">
        <authorList>
            <person name="Inwood S.N."/>
            <person name="Skelly J.G."/>
            <person name="Guhlin J."/>
            <person name="Harrop T.W.R."/>
            <person name="Goldson S.G."/>
            <person name="Dearden P.K."/>
        </authorList>
    </citation>
    <scope>NUCLEOTIDE SEQUENCE</scope>
    <source>
        <strain evidence="7">Lincoln</strain>
        <tissue evidence="7">Whole body</tissue>
    </source>
</reference>
<organism evidence="7 8">
    <name type="scientific">Microctonus hyperodae</name>
    <name type="common">Parasitoid wasp</name>
    <dbReference type="NCBI Taxonomy" id="165561"/>
    <lineage>
        <taxon>Eukaryota</taxon>
        <taxon>Metazoa</taxon>
        <taxon>Ecdysozoa</taxon>
        <taxon>Arthropoda</taxon>
        <taxon>Hexapoda</taxon>
        <taxon>Insecta</taxon>
        <taxon>Pterygota</taxon>
        <taxon>Neoptera</taxon>
        <taxon>Endopterygota</taxon>
        <taxon>Hymenoptera</taxon>
        <taxon>Apocrita</taxon>
        <taxon>Ichneumonoidea</taxon>
        <taxon>Braconidae</taxon>
        <taxon>Euphorinae</taxon>
        <taxon>Microctonus</taxon>
    </lineage>
</organism>
<evidence type="ECO:0000256" key="4">
    <source>
        <dbReference type="ARBA" id="ARBA00023239"/>
    </source>
</evidence>
<dbReference type="EMBL" id="JAQQBR010000003">
    <property type="protein sequence ID" value="KAK0179547.1"/>
    <property type="molecule type" value="Genomic_DNA"/>
</dbReference>
<dbReference type="GO" id="GO:0006520">
    <property type="term" value="P:amino acid metabolic process"/>
    <property type="evidence" value="ECO:0007669"/>
    <property type="project" value="InterPro"/>
</dbReference>
<dbReference type="GO" id="GO:0005737">
    <property type="term" value="C:cytoplasm"/>
    <property type="evidence" value="ECO:0007669"/>
    <property type="project" value="TreeGrafter"/>
</dbReference>
<dbReference type="GO" id="GO:0030170">
    <property type="term" value="F:pyridoxal phosphate binding"/>
    <property type="evidence" value="ECO:0007669"/>
    <property type="project" value="InterPro"/>
</dbReference>
<reference evidence="7" key="1">
    <citation type="journal article" date="2023" name="bioRxiv">
        <title>Scaffold-level genome assemblies of two parasitoid biocontrol wasps reveal the parthenogenesis mechanism and an associated novel virus.</title>
        <authorList>
            <person name="Inwood S."/>
            <person name="Skelly J."/>
            <person name="Guhlin J."/>
            <person name="Harrop T."/>
            <person name="Goldson S."/>
            <person name="Dearden P."/>
        </authorList>
    </citation>
    <scope>NUCLEOTIDE SEQUENCE</scope>
    <source>
        <strain evidence="7">Lincoln</strain>
        <tissue evidence="7">Whole body</tissue>
    </source>
</reference>
<dbReference type="GO" id="GO:0019752">
    <property type="term" value="P:carboxylic acid metabolic process"/>
    <property type="evidence" value="ECO:0007669"/>
    <property type="project" value="InterPro"/>
</dbReference>
<comment type="similarity">
    <text evidence="2 6">Belongs to the group II decarboxylase family.</text>
</comment>
<feature type="modified residue" description="N6-(pyridoxal phosphate)lysine" evidence="5">
    <location>
        <position position="303"/>
    </location>
</feature>
<keyword evidence="3 5" id="KW-0663">Pyridoxal phosphate</keyword>
<dbReference type="InterPro" id="IPR015424">
    <property type="entry name" value="PyrdxlP-dep_Trfase"/>
</dbReference>
<evidence type="ECO:0000256" key="3">
    <source>
        <dbReference type="ARBA" id="ARBA00022898"/>
    </source>
</evidence>
<dbReference type="Pfam" id="PF00282">
    <property type="entry name" value="Pyridoxal_deC"/>
    <property type="match status" value="1"/>
</dbReference>
<dbReference type="FunFam" id="3.40.640.10:FF:000025">
    <property type="entry name" value="Histidine decarboxylase"/>
    <property type="match status" value="1"/>
</dbReference>
<evidence type="ECO:0000256" key="5">
    <source>
        <dbReference type="PIRSR" id="PIRSR602129-50"/>
    </source>
</evidence>
<keyword evidence="8" id="KW-1185">Reference proteome</keyword>
<dbReference type="PROSITE" id="PS00392">
    <property type="entry name" value="DDC_GAD_HDC_YDC"/>
    <property type="match status" value="1"/>
</dbReference>
<keyword evidence="4 6" id="KW-0456">Lyase</keyword>
<dbReference type="AlphaFoldDB" id="A0AA39KZN6"/>
<gene>
    <name evidence="7" type="ORF">PV327_005289</name>
</gene>
<dbReference type="CDD" id="cd06450">
    <property type="entry name" value="DOPA_deC_like"/>
    <property type="match status" value="1"/>
</dbReference>
<evidence type="ECO:0000256" key="1">
    <source>
        <dbReference type="ARBA" id="ARBA00001933"/>
    </source>
</evidence>
<dbReference type="InterPro" id="IPR010977">
    <property type="entry name" value="Aromatic_deC"/>
</dbReference>
<dbReference type="InterPro" id="IPR015421">
    <property type="entry name" value="PyrdxlP-dep_Trfase_major"/>
</dbReference>
<dbReference type="SUPFAM" id="SSF53383">
    <property type="entry name" value="PLP-dependent transferases"/>
    <property type="match status" value="1"/>
</dbReference>
<dbReference type="PRINTS" id="PR00800">
    <property type="entry name" value="YHDCRBOXLASE"/>
</dbReference>
<dbReference type="FunFam" id="1.20.1340.10:FF:000001">
    <property type="entry name" value="Histidine decarboxylase"/>
    <property type="match status" value="1"/>
</dbReference>
<dbReference type="PANTHER" id="PTHR11999:SF60">
    <property type="entry name" value="3,4-DIHYDROXYPHENYLACETALDEHYDE SYNTHASE"/>
    <property type="match status" value="1"/>
</dbReference>
<evidence type="ECO:0000313" key="8">
    <source>
        <dbReference type="Proteomes" id="UP001168972"/>
    </source>
</evidence>
<evidence type="ECO:0008006" key="9">
    <source>
        <dbReference type="Google" id="ProtNLM"/>
    </source>
</evidence>
<proteinExistence type="inferred from homology"/>
<dbReference type="InterPro" id="IPR021115">
    <property type="entry name" value="Pyridoxal-P_BS"/>
</dbReference>
<dbReference type="Proteomes" id="UP001168972">
    <property type="component" value="Unassembled WGS sequence"/>
</dbReference>
<evidence type="ECO:0000256" key="2">
    <source>
        <dbReference type="ARBA" id="ARBA00009533"/>
    </source>
</evidence>
<dbReference type="Gene3D" id="3.90.1150.10">
    <property type="entry name" value="Aspartate Aminotransferase, domain 1"/>
    <property type="match status" value="1"/>
</dbReference>
<evidence type="ECO:0000256" key="6">
    <source>
        <dbReference type="RuleBase" id="RU000382"/>
    </source>
</evidence>
<sequence>MEAKEFKEFGKATIDWIVDYNATIRDRNVLPDVEPGYMSKLIPKEAPQKAESWQEIFRDIERVIMPGVTHWNSPQFHAYYPTANSYPAIIGELLSAGIGGVGFSWISSPACTELEVVTMNWLGKMLGLPKEFLNCSDGPGGGVIQGSASEATLVGLLAAKERTVRRIKTLHPELDEAVIKSKLVAYTSDQSNSSVEKAGLLGAMPMRLLPVDEKCSLRGDTLLQAMKKDEDAGLIPCYVVATLGTTGTCAFDNLNEIGPICNKHNMWLHLDAAYAGAAFICPEYQHLMSGIQYADSFNFNPHKWLLTNFDCSALWVRDSRCLIEAFNVERIYLAHDKEGLAPDYRHWQIPLGRRFRALKLWFVLRLYGVEGLQAHIRHSIKLAKRFEILVKVDDRFEIVTETIMGLVCFRLKPEDIDFAWDEITSQVDEILLSKRHPHQLIDCNTNKEIELPGKQLVAIAATIEGLKINDAKASQKIS</sequence>
<evidence type="ECO:0000313" key="7">
    <source>
        <dbReference type="EMBL" id="KAK0179547.1"/>
    </source>
</evidence>
<dbReference type="Gene3D" id="3.40.640.10">
    <property type="entry name" value="Type I PLP-dependent aspartate aminotransferase-like (Major domain)"/>
    <property type="match status" value="1"/>
</dbReference>
<comment type="cofactor">
    <cofactor evidence="1 5 6">
        <name>pyridoxal 5'-phosphate</name>
        <dbReference type="ChEBI" id="CHEBI:597326"/>
    </cofactor>
</comment>
<accession>A0AA39KZN6</accession>
<protein>
    <recommendedName>
        <fullName evidence="9">Dopa decarboxylase</fullName>
    </recommendedName>
</protein>
<dbReference type="GO" id="GO:0004058">
    <property type="term" value="F:aromatic-L-amino-acid decarboxylase activity"/>
    <property type="evidence" value="ECO:0007669"/>
    <property type="project" value="TreeGrafter"/>
</dbReference>
<comment type="caution">
    <text evidence="7">The sequence shown here is derived from an EMBL/GenBank/DDBJ whole genome shotgun (WGS) entry which is preliminary data.</text>
</comment>